<proteinExistence type="predicted"/>
<evidence type="ECO:0000313" key="1">
    <source>
        <dbReference type="EMBL" id="KAF9454443.1"/>
    </source>
</evidence>
<accession>A0A9P5XN42</accession>
<gene>
    <name evidence="1" type="ORF">P691DRAFT_397337</name>
</gene>
<dbReference type="Proteomes" id="UP000807342">
    <property type="component" value="Unassembled WGS sequence"/>
</dbReference>
<protein>
    <submittedName>
        <fullName evidence="1">Uncharacterized protein</fullName>
    </submittedName>
</protein>
<dbReference type="AlphaFoldDB" id="A0A9P5XN42"/>
<keyword evidence="2" id="KW-1185">Reference proteome</keyword>
<evidence type="ECO:0000313" key="2">
    <source>
        <dbReference type="Proteomes" id="UP000807342"/>
    </source>
</evidence>
<dbReference type="EMBL" id="MU151054">
    <property type="protein sequence ID" value="KAF9454443.1"/>
    <property type="molecule type" value="Genomic_DNA"/>
</dbReference>
<organism evidence="1 2">
    <name type="scientific">Macrolepiota fuliginosa MF-IS2</name>
    <dbReference type="NCBI Taxonomy" id="1400762"/>
    <lineage>
        <taxon>Eukaryota</taxon>
        <taxon>Fungi</taxon>
        <taxon>Dikarya</taxon>
        <taxon>Basidiomycota</taxon>
        <taxon>Agaricomycotina</taxon>
        <taxon>Agaricomycetes</taxon>
        <taxon>Agaricomycetidae</taxon>
        <taxon>Agaricales</taxon>
        <taxon>Agaricineae</taxon>
        <taxon>Agaricaceae</taxon>
        <taxon>Macrolepiota</taxon>
    </lineage>
</organism>
<name>A0A9P5XN42_9AGAR</name>
<reference evidence="1" key="1">
    <citation type="submission" date="2020-11" db="EMBL/GenBank/DDBJ databases">
        <authorList>
            <consortium name="DOE Joint Genome Institute"/>
            <person name="Ahrendt S."/>
            <person name="Riley R."/>
            <person name="Andreopoulos W."/>
            <person name="Labutti K."/>
            <person name="Pangilinan J."/>
            <person name="Ruiz-Duenas F.J."/>
            <person name="Barrasa J.M."/>
            <person name="Sanchez-Garcia M."/>
            <person name="Camarero S."/>
            <person name="Miyauchi S."/>
            <person name="Serrano A."/>
            <person name="Linde D."/>
            <person name="Babiker R."/>
            <person name="Drula E."/>
            <person name="Ayuso-Fernandez I."/>
            <person name="Pacheco R."/>
            <person name="Padilla G."/>
            <person name="Ferreira P."/>
            <person name="Barriuso J."/>
            <person name="Kellner H."/>
            <person name="Castanera R."/>
            <person name="Alfaro M."/>
            <person name="Ramirez L."/>
            <person name="Pisabarro A.G."/>
            <person name="Kuo A."/>
            <person name="Tritt A."/>
            <person name="Lipzen A."/>
            <person name="He G."/>
            <person name="Yan M."/>
            <person name="Ng V."/>
            <person name="Cullen D."/>
            <person name="Martin F."/>
            <person name="Rosso M.-N."/>
            <person name="Henrissat B."/>
            <person name="Hibbett D."/>
            <person name="Martinez A.T."/>
            <person name="Grigoriev I.V."/>
        </authorList>
    </citation>
    <scope>NUCLEOTIDE SEQUENCE</scope>
    <source>
        <strain evidence="1">MF-IS2</strain>
    </source>
</reference>
<sequence>MRILHARSSCSMASFSVRTKIRLVQFHGGQNTGWFGFTGLIYAPFSNTSAHRLYLLEISLARVSHGIVYWFSVLVPCISCRGKLCVYAEITLT</sequence>
<comment type="caution">
    <text evidence="1">The sequence shown here is derived from an EMBL/GenBank/DDBJ whole genome shotgun (WGS) entry which is preliminary data.</text>
</comment>